<protein>
    <submittedName>
        <fullName evidence="1">Uncharacterized protein</fullName>
    </submittedName>
</protein>
<accession>A0ABD0M8K0</accession>
<dbReference type="EMBL" id="JACVVK020000004">
    <property type="protein sequence ID" value="KAK7507573.1"/>
    <property type="molecule type" value="Genomic_DNA"/>
</dbReference>
<dbReference type="AlphaFoldDB" id="A0ABD0M8K0"/>
<comment type="caution">
    <text evidence="1">The sequence shown here is derived from an EMBL/GenBank/DDBJ whole genome shotgun (WGS) entry which is preliminary data.</text>
</comment>
<organism evidence="1 2">
    <name type="scientific">Batillaria attramentaria</name>
    <dbReference type="NCBI Taxonomy" id="370345"/>
    <lineage>
        <taxon>Eukaryota</taxon>
        <taxon>Metazoa</taxon>
        <taxon>Spiralia</taxon>
        <taxon>Lophotrochozoa</taxon>
        <taxon>Mollusca</taxon>
        <taxon>Gastropoda</taxon>
        <taxon>Caenogastropoda</taxon>
        <taxon>Sorbeoconcha</taxon>
        <taxon>Cerithioidea</taxon>
        <taxon>Batillariidae</taxon>
        <taxon>Batillaria</taxon>
    </lineage>
</organism>
<evidence type="ECO:0000313" key="1">
    <source>
        <dbReference type="EMBL" id="KAK7507573.1"/>
    </source>
</evidence>
<dbReference type="Proteomes" id="UP001519460">
    <property type="component" value="Unassembled WGS sequence"/>
</dbReference>
<reference evidence="1 2" key="1">
    <citation type="journal article" date="2023" name="Sci. Data">
        <title>Genome assembly of the Korean intertidal mud-creeper Batillaria attramentaria.</title>
        <authorList>
            <person name="Patra A.K."/>
            <person name="Ho P.T."/>
            <person name="Jun S."/>
            <person name="Lee S.J."/>
            <person name="Kim Y."/>
            <person name="Won Y.J."/>
        </authorList>
    </citation>
    <scope>NUCLEOTIDE SEQUENCE [LARGE SCALE GENOMIC DNA]</scope>
    <source>
        <strain evidence="1">Wonlab-2016</strain>
    </source>
</reference>
<name>A0ABD0M8K0_9CAEN</name>
<proteinExistence type="predicted"/>
<keyword evidence="2" id="KW-1185">Reference proteome</keyword>
<evidence type="ECO:0000313" key="2">
    <source>
        <dbReference type="Proteomes" id="UP001519460"/>
    </source>
</evidence>
<gene>
    <name evidence="1" type="ORF">BaRGS_00001508</name>
</gene>
<sequence length="124" mass="14383">MPVATDHLDLSCYFPYRMTPDLSFLTPILRRIPICLFNIATRLSRRAMKTPLSLAEPCLLSPRYLTTLSRIEYGIWHIINNIMQLVFWGVKRTMPDRVTGLGEKGPWLFCLFHSPLYMCGVESF</sequence>